<feature type="domain" description="SPOR" evidence="2">
    <location>
        <begin position="243"/>
        <end position="322"/>
    </location>
</feature>
<evidence type="ECO:0000256" key="1">
    <source>
        <dbReference type="SAM" id="SignalP"/>
    </source>
</evidence>
<protein>
    <submittedName>
        <fullName evidence="3">SPOR domain-containing protein</fullName>
    </submittedName>
</protein>
<sequence>MTRFHPIPSRARLGLALCALLALAACGEDFRPFGDAGTRNATGDGPAPIGATRLVERDVEAPEVFQVTEEGLWDGRPSLGGVWVAHPTADDPERVLIRNEENGRFVIGALFRRERDHPGPELMVSSDAAAALNILAGDPTLLQVTALRREEVSDPVIEPAEGAEALPAAAEGTEVATPAITATPLGDPIAAAEAAITQSEIAAATAAAPARPLPAAATASAAPAAPSATPAPTPVAAAPAAAASALDRPFIQIGIFSVQENANNTGQALRNAGLVPTIYDQSSNGRRFWRVVVGPAQTSADRDAILATVRGLGFEDAYFVTR</sequence>
<dbReference type="InterPro" id="IPR036680">
    <property type="entry name" value="SPOR-like_sf"/>
</dbReference>
<evidence type="ECO:0000259" key="2">
    <source>
        <dbReference type="PROSITE" id="PS51724"/>
    </source>
</evidence>
<dbReference type="RefSeq" id="WP_168622799.1">
    <property type="nucleotide sequence ID" value="NZ_JAAZQQ010000002.1"/>
</dbReference>
<feature type="chain" id="PRO_5030581073" evidence="1">
    <location>
        <begin position="25"/>
        <end position="322"/>
    </location>
</feature>
<dbReference type="Pfam" id="PF05036">
    <property type="entry name" value="SPOR"/>
    <property type="match status" value="1"/>
</dbReference>
<dbReference type="InterPro" id="IPR007730">
    <property type="entry name" value="SPOR-like_dom"/>
</dbReference>
<evidence type="ECO:0000313" key="3">
    <source>
        <dbReference type="EMBL" id="NKX44425.1"/>
    </source>
</evidence>
<dbReference type="SUPFAM" id="SSF110997">
    <property type="entry name" value="Sporulation related repeat"/>
    <property type="match status" value="1"/>
</dbReference>
<keyword evidence="4" id="KW-1185">Reference proteome</keyword>
<comment type="caution">
    <text evidence="3">The sequence shown here is derived from an EMBL/GenBank/DDBJ whole genome shotgun (WGS) entry which is preliminary data.</text>
</comment>
<dbReference type="AlphaFoldDB" id="A0A7X6JYS4"/>
<dbReference type="EMBL" id="JAAZQQ010000002">
    <property type="protein sequence ID" value="NKX44425.1"/>
    <property type="molecule type" value="Genomic_DNA"/>
</dbReference>
<evidence type="ECO:0000313" key="4">
    <source>
        <dbReference type="Proteomes" id="UP000526408"/>
    </source>
</evidence>
<accession>A0A7X6JYS4</accession>
<feature type="signal peptide" evidence="1">
    <location>
        <begin position="1"/>
        <end position="24"/>
    </location>
</feature>
<dbReference type="PROSITE" id="PS51257">
    <property type="entry name" value="PROKAR_LIPOPROTEIN"/>
    <property type="match status" value="1"/>
</dbReference>
<dbReference type="Proteomes" id="UP000526408">
    <property type="component" value="Unassembled WGS sequence"/>
</dbReference>
<dbReference type="GO" id="GO:0042834">
    <property type="term" value="F:peptidoglycan binding"/>
    <property type="evidence" value="ECO:0007669"/>
    <property type="project" value="InterPro"/>
</dbReference>
<reference evidence="3 4" key="1">
    <citation type="submission" date="2020-04" db="EMBL/GenBank/DDBJ databases">
        <authorList>
            <person name="Yoon J."/>
        </authorList>
    </citation>
    <scope>NUCLEOTIDE SEQUENCE [LARGE SCALE GENOMIC DNA]</scope>
    <source>
        <strain evidence="3 4">KMU-115</strain>
    </source>
</reference>
<dbReference type="PROSITE" id="PS51724">
    <property type="entry name" value="SPOR"/>
    <property type="match status" value="1"/>
</dbReference>
<dbReference type="Gene3D" id="3.30.70.1070">
    <property type="entry name" value="Sporulation related repeat"/>
    <property type="match status" value="1"/>
</dbReference>
<proteinExistence type="predicted"/>
<name>A0A7X6JYS4_9RHOB</name>
<organism evidence="3 4">
    <name type="scientific">Roseicyclus persicicus</name>
    <dbReference type="NCBI Taxonomy" id="2650661"/>
    <lineage>
        <taxon>Bacteria</taxon>
        <taxon>Pseudomonadati</taxon>
        <taxon>Pseudomonadota</taxon>
        <taxon>Alphaproteobacteria</taxon>
        <taxon>Rhodobacterales</taxon>
        <taxon>Roseobacteraceae</taxon>
        <taxon>Roseicyclus</taxon>
    </lineage>
</organism>
<gene>
    <name evidence="3" type="ORF">HCU73_07460</name>
</gene>
<keyword evidence="1" id="KW-0732">Signal</keyword>